<evidence type="ECO:0000313" key="1">
    <source>
        <dbReference type="EMBL" id="KAK6770358.1"/>
    </source>
</evidence>
<evidence type="ECO:0000313" key="2">
    <source>
        <dbReference type="Proteomes" id="UP001371456"/>
    </source>
</evidence>
<comment type="caution">
    <text evidence="1">The sequence shown here is derived from an EMBL/GenBank/DDBJ whole genome shotgun (WGS) entry which is preliminary data.</text>
</comment>
<gene>
    <name evidence="1" type="ORF">RDI58_032398</name>
</gene>
<dbReference type="Proteomes" id="UP001371456">
    <property type="component" value="Unassembled WGS sequence"/>
</dbReference>
<sequence>MHGLSVLRRWATTKTCRRRLVGRPLCR</sequence>
<keyword evidence="2" id="KW-1185">Reference proteome</keyword>
<accession>A0AAN8SL17</accession>
<proteinExistence type="predicted"/>
<dbReference type="AlphaFoldDB" id="A0AAN8SL17"/>
<dbReference type="EMBL" id="JBANQN010000522">
    <property type="protein sequence ID" value="KAK6770358.1"/>
    <property type="molecule type" value="Genomic_DNA"/>
</dbReference>
<name>A0AAN8SL17_SOLBU</name>
<organism evidence="1 2">
    <name type="scientific">Solanum bulbocastanum</name>
    <name type="common">Wild potato</name>
    <dbReference type="NCBI Taxonomy" id="147425"/>
    <lineage>
        <taxon>Eukaryota</taxon>
        <taxon>Viridiplantae</taxon>
        <taxon>Streptophyta</taxon>
        <taxon>Embryophyta</taxon>
        <taxon>Tracheophyta</taxon>
        <taxon>Spermatophyta</taxon>
        <taxon>Magnoliopsida</taxon>
        <taxon>eudicotyledons</taxon>
        <taxon>Gunneridae</taxon>
        <taxon>Pentapetalae</taxon>
        <taxon>asterids</taxon>
        <taxon>lamiids</taxon>
        <taxon>Solanales</taxon>
        <taxon>Solanaceae</taxon>
        <taxon>Solanoideae</taxon>
        <taxon>Solaneae</taxon>
        <taxon>Solanum</taxon>
    </lineage>
</organism>
<reference evidence="1 2" key="1">
    <citation type="submission" date="2024-02" db="EMBL/GenBank/DDBJ databases">
        <title>de novo genome assembly of Solanum bulbocastanum strain 11H21.</title>
        <authorList>
            <person name="Hosaka A.J."/>
        </authorList>
    </citation>
    <scope>NUCLEOTIDE SEQUENCE [LARGE SCALE GENOMIC DNA]</scope>
    <source>
        <tissue evidence="1">Young leaves</tissue>
    </source>
</reference>
<protein>
    <submittedName>
        <fullName evidence="1">Uncharacterized protein</fullName>
    </submittedName>
</protein>